<proteinExistence type="predicted"/>
<evidence type="ECO:0000256" key="1">
    <source>
        <dbReference type="SAM" id="MobiDB-lite"/>
    </source>
</evidence>
<evidence type="ECO:0008006" key="4">
    <source>
        <dbReference type="Google" id="ProtNLM"/>
    </source>
</evidence>
<evidence type="ECO:0000313" key="2">
    <source>
        <dbReference type="EMBL" id="CAA7022969.1"/>
    </source>
</evidence>
<dbReference type="OrthoDB" id="1907763at2759"/>
<accession>A0A6D2I8G5</accession>
<evidence type="ECO:0000313" key="3">
    <source>
        <dbReference type="Proteomes" id="UP000467841"/>
    </source>
</evidence>
<gene>
    <name evidence="2" type="ORF">MERR_LOCUS10204</name>
</gene>
<sequence>MIPHNQIFLQKREEQNADEEEEEQREMRPMQLDMLSEMDDAGSSMAMDVDDIEAMEILSEGGLISESKLVDADFFNKFEDDFDDADIN</sequence>
<organism evidence="2 3">
    <name type="scientific">Microthlaspi erraticum</name>
    <dbReference type="NCBI Taxonomy" id="1685480"/>
    <lineage>
        <taxon>Eukaryota</taxon>
        <taxon>Viridiplantae</taxon>
        <taxon>Streptophyta</taxon>
        <taxon>Embryophyta</taxon>
        <taxon>Tracheophyta</taxon>
        <taxon>Spermatophyta</taxon>
        <taxon>Magnoliopsida</taxon>
        <taxon>eudicotyledons</taxon>
        <taxon>Gunneridae</taxon>
        <taxon>Pentapetalae</taxon>
        <taxon>rosids</taxon>
        <taxon>malvids</taxon>
        <taxon>Brassicales</taxon>
        <taxon>Brassicaceae</taxon>
        <taxon>Coluteocarpeae</taxon>
        <taxon>Microthlaspi</taxon>
    </lineage>
</organism>
<keyword evidence="3" id="KW-1185">Reference proteome</keyword>
<name>A0A6D2I8G5_9BRAS</name>
<protein>
    <recommendedName>
        <fullName evidence="4">Small acidic protein 1</fullName>
    </recommendedName>
</protein>
<feature type="region of interest" description="Disordered" evidence="1">
    <location>
        <begin position="1"/>
        <end position="30"/>
    </location>
</feature>
<reference evidence="2" key="1">
    <citation type="submission" date="2020-01" db="EMBL/GenBank/DDBJ databases">
        <authorList>
            <person name="Mishra B."/>
        </authorList>
    </citation>
    <scope>NUCLEOTIDE SEQUENCE [LARGE SCALE GENOMIC DNA]</scope>
</reference>
<dbReference type="AlphaFoldDB" id="A0A6D2I8G5"/>
<comment type="caution">
    <text evidence="2">The sequence shown here is derived from an EMBL/GenBank/DDBJ whole genome shotgun (WGS) entry which is preliminary data.</text>
</comment>
<dbReference type="Proteomes" id="UP000467841">
    <property type="component" value="Unassembled WGS sequence"/>
</dbReference>
<dbReference type="EMBL" id="CACVBM020000754">
    <property type="protein sequence ID" value="CAA7022969.1"/>
    <property type="molecule type" value="Genomic_DNA"/>
</dbReference>